<comment type="caution">
    <text evidence="4">The sequence shown here is derived from an EMBL/GenBank/DDBJ whole genome shotgun (WGS) entry which is preliminary data.</text>
</comment>
<keyword evidence="5" id="KW-1185">Reference proteome</keyword>
<dbReference type="EMBL" id="WIXE01019439">
    <property type="protein sequence ID" value="KAK5970015.1"/>
    <property type="molecule type" value="Genomic_DNA"/>
</dbReference>
<dbReference type="GO" id="GO:0004415">
    <property type="term" value="F:hyalurononglucosaminidase activity"/>
    <property type="evidence" value="ECO:0007669"/>
    <property type="project" value="UniProtKB-UniRule"/>
</dbReference>
<dbReference type="EC" id="3.2.1.35" evidence="3"/>
<evidence type="ECO:0000256" key="3">
    <source>
        <dbReference type="RuleBase" id="RU610713"/>
    </source>
</evidence>
<dbReference type="PRINTS" id="PR00846">
    <property type="entry name" value="GLHYDRLASE56"/>
</dbReference>
<organism evidence="4 5">
    <name type="scientific">Trichostrongylus colubriformis</name>
    <name type="common">Black scour worm</name>
    <dbReference type="NCBI Taxonomy" id="6319"/>
    <lineage>
        <taxon>Eukaryota</taxon>
        <taxon>Metazoa</taxon>
        <taxon>Ecdysozoa</taxon>
        <taxon>Nematoda</taxon>
        <taxon>Chromadorea</taxon>
        <taxon>Rhabditida</taxon>
        <taxon>Rhabditina</taxon>
        <taxon>Rhabditomorpha</taxon>
        <taxon>Strongyloidea</taxon>
        <taxon>Trichostrongylidae</taxon>
        <taxon>Trichostrongylus</taxon>
    </lineage>
</organism>
<keyword evidence="2" id="KW-1015">Disulfide bond</keyword>
<dbReference type="InterPro" id="IPR017853">
    <property type="entry name" value="GH"/>
</dbReference>
<reference evidence="4 5" key="1">
    <citation type="submission" date="2019-10" db="EMBL/GenBank/DDBJ databases">
        <title>Assembly and Annotation for the nematode Trichostrongylus colubriformis.</title>
        <authorList>
            <person name="Martin J."/>
        </authorList>
    </citation>
    <scope>NUCLEOTIDE SEQUENCE [LARGE SCALE GENOMIC DNA]</scope>
    <source>
        <strain evidence="4">G859</strain>
        <tissue evidence="4">Whole worm</tissue>
    </source>
</reference>
<gene>
    <name evidence="4" type="ORF">GCK32_015279</name>
</gene>
<keyword evidence="3" id="KW-0378">Hydrolase</keyword>
<keyword evidence="3" id="KW-0326">Glycosidase</keyword>
<name>A0AAN8FI75_TRICO</name>
<dbReference type="InterPro" id="IPR013785">
    <property type="entry name" value="Aldolase_TIM"/>
</dbReference>
<sequence>VYQEAAIKITRTKHNDSIQGGKELTVTAAQEFNIAARRFIHKSLVQARRLRKKTLWGMYGLPYCNYDAGTKESEKRCSGEFQRFNDKLMYIYNASQALYPSIYLNLKERSDKERSFRYVQAIVAEAQRIAHKREPRLPVYAYTKIEYDPRNYNCSFYDPEDLCTTIVLPYRMGVDGIILWSSSNGMTYRCKILTKFLKEKLGPFLQDVVNDKYGARNRDYDHTRVWDYDTVCKPYISNITSYGSPVCDDDVTTTARPST</sequence>
<dbReference type="Pfam" id="PF01630">
    <property type="entry name" value="Glyco_hydro_56"/>
    <property type="match status" value="1"/>
</dbReference>
<comment type="similarity">
    <text evidence="1 3">Belongs to the glycosyl hydrolase 56 family.</text>
</comment>
<dbReference type="PANTHER" id="PTHR11769">
    <property type="entry name" value="HYALURONIDASE"/>
    <property type="match status" value="1"/>
</dbReference>
<comment type="catalytic activity">
    <reaction evidence="3">
        <text>Random hydrolysis of (1-&gt;4)-linkages between N-acetyl-beta-D-glucosamine and D-glucuronate residues in hyaluronate.</text>
        <dbReference type="EC" id="3.2.1.35"/>
    </reaction>
</comment>
<evidence type="ECO:0000313" key="5">
    <source>
        <dbReference type="Proteomes" id="UP001331761"/>
    </source>
</evidence>
<evidence type="ECO:0000256" key="2">
    <source>
        <dbReference type="ARBA" id="ARBA00023157"/>
    </source>
</evidence>
<dbReference type="GO" id="GO:0030214">
    <property type="term" value="P:hyaluronan catabolic process"/>
    <property type="evidence" value="ECO:0007669"/>
    <property type="project" value="TreeGrafter"/>
</dbReference>
<feature type="non-terminal residue" evidence="4">
    <location>
        <position position="1"/>
    </location>
</feature>
<dbReference type="InterPro" id="IPR018155">
    <property type="entry name" value="Hyaluronidase"/>
</dbReference>
<protein>
    <recommendedName>
        <fullName evidence="3">Hyaluronidase</fullName>
        <ecNumber evidence="3">3.2.1.35</ecNumber>
    </recommendedName>
</protein>
<accession>A0AAN8FI75</accession>
<dbReference type="PANTHER" id="PTHR11769:SF35">
    <property type="entry name" value="HYALURONIDASE"/>
    <property type="match status" value="1"/>
</dbReference>
<dbReference type="AlphaFoldDB" id="A0AAN8FI75"/>
<evidence type="ECO:0000313" key="4">
    <source>
        <dbReference type="EMBL" id="KAK5970015.1"/>
    </source>
</evidence>
<proteinExistence type="inferred from homology"/>
<evidence type="ECO:0000256" key="1">
    <source>
        <dbReference type="ARBA" id="ARBA00008871"/>
    </source>
</evidence>
<dbReference type="Gene3D" id="3.20.20.70">
    <property type="entry name" value="Aldolase class I"/>
    <property type="match status" value="1"/>
</dbReference>
<dbReference type="Proteomes" id="UP001331761">
    <property type="component" value="Unassembled WGS sequence"/>
</dbReference>
<dbReference type="GO" id="GO:0005975">
    <property type="term" value="P:carbohydrate metabolic process"/>
    <property type="evidence" value="ECO:0007669"/>
    <property type="project" value="InterPro"/>
</dbReference>
<dbReference type="SUPFAM" id="SSF51445">
    <property type="entry name" value="(Trans)glycosidases"/>
    <property type="match status" value="1"/>
</dbReference>